<feature type="transmembrane region" description="Helical" evidence="1">
    <location>
        <begin position="62"/>
        <end position="84"/>
    </location>
</feature>
<dbReference type="STRING" id="235279.HH_1085"/>
<keyword evidence="1" id="KW-0812">Transmembrane</keyword>
<dbReference type="OrthoDB" id="5327178at2"/>
<dbReference type="Proteomes" id="UP000002495">
    <property type="component" value="Chromosome"/>
</dbReference>
<reference evidence="2 3" key="1">
    <citation type="journal article" date="2003" name="Proc. Natl. Acad. Sci. U.S.A.">
        <title>The complete genome sequence of the carcinogenic bacterium Helicobacter hepaticus.</title>
        <authorList>
            <person name="Suerbaum S."/>
            <person name="Josenhans C."/>
            <person name="Sterzenbach T."/>
            <person name="Drescher B."/>
            <person name="Brandt P."/>
            <person name="Bell M."/>
            <person name="Droege M."/>
            <person name="Fartmann B."/>
            <person name="Fischer H.-P."/>
            <person name="Ge Z."/>
            <person name="Hoerster A."/>
            <person name="Holland R."/>
            <person name="Klein K."/>
            <person name="Koenig J."/>
            <person name="Macko L."/>
            <person name="Mendz G.L."/>
            <person name="Nyakatura G."/>
            <person name="Schauer D.B."/>
            <person name="Shen Z."/>
            <person name="Weber J."/>
            <person name="Frosch M."/>
            <person name="Fox J.G."/>
        </authorList>
    </citation>
    <scope>NUCLEOTIDE SEQUENCE [LARGE SCALE GENOMIC DNA]</scope>
    <source>
        <strain evidence="3">ATCC 51449 / 3B1</strain>
    </source>
</reference>
<keyword evidence="1" id="KW-0472">Membrane</keyword>
<dbReference type="RefSeq" id="WP_011115925.1">
    <property type="nucleotide sequence ID" value="NC_004917.1"/>
</dbReference>
<dbReference type="EMBL" id="AE017125">
    <property type="protein sequence ID" value="AAP77682.1"/>
    <property type="molecule type" value="Genomic_DNA"/>
</dbReference>
<dbReference type="AlphaFoldDB" id="Q7VH82"/>
<accession>Q7VH82</accession>
<protein>
    <submittedName>
        <fullName evidence="2">Uncharacterized protein</fullName>
    </submittedName>
</protein>
<gene>
    <name evidence="2" type="ordered locus">HH_1085</name>
</gene>
<evidence type="ECO:0000313" key="2">
    <source>
        <dbReference type="EMBL" id="AAP77682.1"/>
    </source>
</evidence>
<dbReference type="HOGENOM" id="CLU_1169386_0_0_7"/>
<keyword evidence="3" id="KW-1185">Reference proteome</keyword>
<organism evidence="2 3">
    <name type="scientific">Helicobacter hepaticus (strain ATCC 51449 / 3B1)</name>
    <dbReference type="NCBI Taxonomy" id="235279"/>
    <lineage>
        <taxon>Bacteria</taxon>
        <taxon>Pseudomonadati</taxon>
        <taxon>Campylobacterota</taxon>
        <taxon>Epsilonproteobacteria</taxon>
        <taxon>Campylobacterales</taxon>
        <taxon>Helicobacteraceae</taxon>
        <taxon>Helicobacter</taxon>
    </lineage>
</organism>
<name>Q7VH82_HELHP</name>
<proteinExistence type="predicted"/>
<keyword evidence="1" id="KW-1133">Transmembrane helix</keyword>
<evidence type="ECO:0000313" key="3">
    <source>
        <dbReference type="Proteomes" id="UP000002495"/>
    </source>
</evidence>
<feature type="transmembrane region" description="Helical" evidence="1">
    <location>
        <begin position="33"/>
        <end position="56"/>
    </location>
</feature>
<evidence type="ECO:0000256" key="1">
    <source>
        <dbReference type="SAM" id="Phobius"/>
    </source>
</evidence>
<dbReference type="KEGG" id="hhe:HH_1085"/>
<sequence length="222" mass="26061">MFSLLALAHYKYHKDKTSNDENLIFEAKHEVSFLDYITLSFFTFFGLSFLLALFIPPFEIKGLLFGICMVVVSLILPFFHLLYWRKQRVYITTEGIGMDFRRYGRLHKRFFHFGEVGLSRFSIGYVRIPLSDPDKFIIHPLGAYTHTKFGGTLFKIPFKKRICAATLTSMPYFSPKVYDSLYEKSCLKEYVVRKTKEALRQKRGESFLASLPYEIEEQFFAI</sequence>